<name>A0A2H0VHP8_9BACT</name>
<evidence type="ECO:0000256" key="1">
    <source>
        <dbReference type="SAM" id="Phobius"/>
    </source>
</evidence>
<dbReference type="EMBL" id="PFAG01000006">
    <property type="protein sequence ID" value="PIR98634.1"/>
    <property type="molecule type" value="Genomic_DNA"/>
</dbReference>
<feature type="transmembrane region" description="Helical" evidence="1">
    <location>
        <begin position="47"/>
        <end position="74"/>
    </location>
</feature>
<feature type="transmembrane region" description="Helical" evidence="1">
    <location>
        <begin position="15"/>
        <end position="35"/>
    </location>
</feature>
<proteinExistence type="predicted"/>
<keyword evidence="1" id="KW-0812">Transmembrane</keyword>
<feature type="transmembrane region" description="Helical" evidence="1">
    <location>
        <begin position="110"/>
        <end position="128"/>
    </location>
</feature>
<keyword evidence="1" id="KW-1133">Transmembrane helix</keyword>
<feature type="transmembrane region" description="Helical" evidence="1">
    <location>
        <begin position="156"/>
        <end position="177"/>
    </location>
</feature>
<comment type="caution">
    <text evidence="2">The sequence shown here is derived from an EMBL/GenBank/DDBJ whole genome shotgun (WGS) entry which is preliminary data.</text>
</comment>
<keyword evidence="1" id="KW-0472">Membrane</keyword>
<dbReference type="AlphaFoldDB" id="A0A2H0VHP8"/>
<reference evidence="3" key="1">
    <citation type="submission" date="2017-09" db="EMBL/GenBank/DDBJ databases">
        <title>Depth-based differentiation of microbial function through sediment-hosted aquifers and enrichment of novel symbionts in the deep terrestrial subsurface.</title>
        <authorList>
            <person name="Probst A.J."/>
            <person name="Ladd B."/>
            <person name="Jarett J.K."/>
            <person name="Geller-Mcgrath D.E."/>
            <person name="Sieber C.M.K."/>
            <person name="Emerson J.B."/>
            <person name="Anantharaman K."/>
            <person name="Thomas B.C."/>
            <person name="Malmstrom R."/>
            <person name="Stieglmeier M."/>
            <person name="Klingl A."/>
            <person name="Woyke T."/>
            <person name="Ryan C.M."/>
            <person name="Banfield J.F."/>
        </authorList>
    </citation>
    <scope>NUCLEOTIDE SEQUENCE [LARGE SCALE GENOMIC DNA]</scope>
</reference>
<evidence type="ECO:0000313" key="3">
    <source>
        <dbReference type="Proteomes" id="UP000230776"/>
    </source>
</evidence>
<dbReference type="Proteomes" id="UP000230776">
    <property type="component" value="Unassembled WGS sequence"/>
</dbReference>
<protein>
    <recommendedName>
        <fullName evidence="4">TIGR02206 family membrane protein</fullName>
    </recommendedName>
</protein>
<accession>A0A2H0VHP8</accession>
<gene>
    <name evidence="2" type="ORF">COT88_00460</name>
</gene>
<evidence type="ECO:0008006" key="4">
    <source>
        <dbReference type="Google" id="ProtNLM"/>
    </source>
</evidence>
<organism evidence="2 3">
    <name type="scientific">Candidatus Colwellbacteria bacterium CG10_big_fil_rev_8_21_14_0_10_41_28</name>
    <dbReference type="NCBI Taxonomy" id="1974539"/>
    <lineage>
        <taxon>Bacteria</taxon>
        <taxon>Candidatus Colwelliibacteriota</taxon>
    </lineage>
</organism>
<sequence length="202" mass="23574">MLQALVVIRNFSTDYFSFFWYCDFTPIIFAALFFWRNDQAIKGLISIGFFMQLAYVFIIVFRLIFNVTLFGFAINFPFTSIYVIPTLIIHLGTMFAFIAAYKVKPKAPSLMYSFVFLVMIYTLVIVSTNPTTSLGGNYNLIYYPELFSRFSFYTEIWVGVAWVTMAVPTHLFQLLVWHISKRRKHKVPQQSLYIESSLSSRV</sequence>
<evidence type="ECO:0000313" key="2">
    <source>
        <dbReference type="EMBL" id="PIR98634.1"/>
    </source>
</evidence>
<feature type="transmembrane region" description="Helical" evidence="1">
    <location>
        <begin position="80"/>
        <end position="101"/>
    </location>
</feature>